<evidence type="ECO:0000256" key="11">
    <source>
        <dbReference type="SAM" id="Coils"/>
    </source>
</evidence>
<dbReference type="InterPro" id="IPR047171">
    <property type="entry name" value="BAZ1A"/>
</dbReference>
<dbReference type="PROSITE" id="PS50016">
    <property type="entry name" value="ZF_PHD_2"/>
    <property type="match status" value="2"/>
</dbReference>
<evidence type="ECO:0000259" key="13">
    <source>
        <dbReference type="PROSITE" id="PS50014"/>
    </source>
</evidence>
<evidence type="ECO:0000256" key="2">
    <source>
        <dbReference type="ARBA" id="ARBA00022723"/>
    </source>
</evidence>
<keyword evidence="5" id="KW-0805">Transcription regulation</keyword>
<dbReference type="PROSITE" id="PS50827">
    <property type="entry name" value="DDT"/>
    <property type="match status" value="1"/>
</dbReference>
<dbReference type="Gene3D" id="1.20.920.10">
    <property type="entry name" value="Bromodomain-like"/>
    <property type="match status" value="2"/>
</dbReference>
<keyword evidence="7" id="KW-0804">Transcription</keyword>
<dbReference type="InterPro" id="IPR011011">
    <property type="entry name" value="Znf_FYVE_PHD"/>
</dbReference>
<dbReference type="STRING" id="418985.A0A1V9XRE0"/>
<dbReference type="InterPro" id="IPR019786">
    <property type="entry name" value="Zinc_finger_PHD-type_CS"/>
</dbReference>
<evidence type="ECO:0000313" key="16">
    <source>
        <dbReference type="EMBL" id="OQR75928.1"/>
    </source>
</evidence>
<dbReference type="SMART" id="SM00249">
    <property type="entry name" value="PHD"/>
    <property type="match status" value="4"/>
</dbReference>
<dbReference type="EMBL" id="MNPL01005592">
    <property type="protein sequence ID" value="OQR75928.1"/>
    <property type="molecule type" value="Genomic_DNA"/>
</dbReference>
<feature type="region of interest" description="Disordered" evidence="12">
    <location>
        <begin position="296"/>
        <end position="345"/>
    </location>
</feature>
<dbReference type="CDD" id="cd15489">
    <property type="entry name" value="PHD_SF"/>
    <property type="match status" value="1"/>
</dbReference>
<feature type="compositionally biased region" description="Polar residues" evidence="12">
    <location>
        <begin position="157"/>
        <end position="176"/>
    </location>
</feature>
<gene>
    <name evidence="16" type="ORF">BIW11_08107</name>
</gene>
<keyword evidence="4" id="KW-0862">Zinc</keyword>
<evidence type="ECO:0000256" key="12">
    <source>
        <dbReference type="SAM" id="MobiDB-lite"/>
    </source>
</evidence>
<evidence type="ECO:0000256" key="4">
    <source>
        <dbReference type="ARBA" id="ARBA00022833"/>
    </source>
</evidence>
<evidence type="ECO:0000256" key="1">
    <source>
        <dbReference type="ARBA" id="ARBA00004123"/>
    </source>
</evidence>
<feature type="domain" description="Bromo" evidence="13">
    <location>
        <begin position="1446"/>
        <end position="1516"/>
    </location>
</feature>
<keyword evidence="2" id="KW-0479">Metal-binding</keyword>
<sequence length="1758" mass="197700">MEQRFTVEHVSPTGVATEKEGSSTTSANSKTTQKRRSNGSSTPAAKGCAKITDFWKSPTSSTSRKDSDEENSPLRPPGSCSKSPCSDRTNNGLSTASTVAHNRDTGGNAGVHAKHANGGPSPECAVISNGSEKVTISLVEDSDDDDPPLTVKPPTEAQGSSATIQPVKQQRKSAANNVAVRLNQTKREEKLISSELKKRSAKDIVDRAAASTTTATNNFSVIKTMRMDDDAALDDDNDDDVIIVDSASSGRSPRKSSRSTPAKSYREVDPSLYEERKPKTAKNRSLEKFKEFFKAAAERSKTKPAAEFPRPPKEPKLAKEPRQPKEPKPPKEPKQRRPRQPKVPRASMEKFHGLLDLQQNGIAALGISLPPSIASALSISLVPNNNVAQINNNPFPVGSITPPPNPFLQTHPFASIFATHASTPLAQNAPGTHRVEDGVGLPPVAGITPKRRGRKPIILTEEEREARKQAYKRKLAEKLKEKRRLEREAKEQAKALHDDLSIPNLRPLPVLPEFDCKIPSEGLGDLMCILEFMSAYSAELGVKDYFSQGVSFDILERAFTENDPMGLLVNVVQILLGCIVRLQDKDWTIDYNVKHDNDESDKSVIQAQETAAAAGREFRDTFGFMFHTAPLDSFTYSDMVRWHLKASGAPGVDLRDRIHCHQGFTPKEDPGFKFVRENPEIMEKLERGSIAGLNALEKIKIVRCLVDQLLTFELFRETIEDGLDRCVELKVQLKKLLWRKKLLEEEEKGIKREKGANNNTEEGADNSNNTEEVRKTNDDEKKRKNWRYDLPEMPRRELEQRITTTESQINKVWYRFGLSCLGEDRAHRIYNVMHSVPVIIVETLACVEAPCIEGGTPTLADTPDTVTAVGDQRTSAAPSSHMAHKAQNGNVKTGSVKQEINEIKVSTATSPVKSITGSPQKGATKAEGGADVEEKKVEVPVDPSLVCSGNTETCRVHADQRPRYYFIQNHPQLEALVNALAPKGLRETVLKETITNEMDYLRNVIKRTPISKLNRTMRDPYRRKYPSEALKPSNVVGLEPNVALDLTFRELLLDIEEKAVQASLGGFKGESGRRQSWRAELDGPLIRMQKLTPEQTNRIMKVDENEVKRMAERLLEFAETIPARFLKSPLGEQGEEQIRNKMDNWKAALPNCTNFSQLFLFYSALESSIQWQKGLIQARCKVCRGKPTPDRMVRCDHCDQIFHLSCLKPALREVPETTWFCKGCEPDTIPESPLKKQRTNGSAAFAEVENAVPAEPPVIENNEYCEVCRKDEKLLLCDFCPRSFHLECLDLKRAPRGDWRCIACCLDSKKYRQELKELRKRMLDKEAEEVEVSVDLNQCAKCGELLSRGHIDCKGCARKFHLICADLPKRPKGDWYCRKKCEPGYVPNESLSQLSLLDEESLDEESTAEEEVEAVEEEEVIDAEKSFAEADAYDYKACSDILDVLKKSDHAWPFLTPVTKKDAPDYHKIIKKPMDFGTVQTRLNDSKYTRNSEFVSDVMQVFINCEQYNMEEAEVYREGKQLLELFVDLLDNYSMAQLLDTKQFKWLDDYINNRCPKCEQEFADGAKTVSCKGCSSTFHPKCAGVKGSTAKWTCSNCTQMIENEEEPVEETAEEEDEQPMEGDNQEPIDVHGFDYKACTDLLNYLLKDDLSFAFRKPVTKKDAPDYFEIIAQPMDLSTIQNSLNSMGYKTNRDVIVDIVLMFDNCERYNHEASDIYADAYALWEKLLKWLTRRGLEVLLEKTPDWKVTKGSRRSKVSS</sequence>
<feature type="compositionally biased region" description="Polar residues" evidence="12">
    <location>
        <begin position="887"/>
        <end position="896"/>
    </location>
</feature>
<feature type="domain" description="PHD-type" evidence="14">
    <location>
        <begin position="1262"/>
        <end position="1307"/>
    </location>
</feature>
<evidence type="ECO:0000259" key="15">
    <source>
        <dbReference type="PROSITE" id="PS50827"/>
    </source>
</evidence>
<feature type="domain" description="Bromo" evidence="13">
    <location>
        <begin position="1646"/>
        <end position="1716"/>
    </location>
</feature>
<dbReference type="InterPro" id="IPR018359">
    <property type="entry name" value="Bromodomain_CS"/>
</dbReference>
<comment type="caution">
    <text evidence="16">The sequence shown here is derived from an EMBL/GenBank/DDBJ whole genome shotgun (WGS) entry which is preliminary data.</text>
</comment>
<dbReference type="GO" id="GO:0006355">
    <property type="term" value="P:regulation of DNA-templated transcription"/>
    <property type="evidence" value="ECO:0007669"/>
    <property type="project" value="TreeGrafter"/>
</dbReference>
<feature type="compositionally biased region" description="Basic and acidic residues" evidence="12">
    <location>
        <begin position="771"/>
        <end position="787"/>
    </location>
</feature>
<keyword evidence="6 9" id="KW-0103">Bromodomain</keyword>
<dbReference type="GO" id="GO:0000228">
    <property type="term" value="C:nuclear chromosome"/>
    <property type="evidence" value="ECO:0007669"/>
    <property type="project" value="TreeGrafter"/>
</dbReference>
<feature type="region of interest" description="Disordered" evidence="12">
    <location>
        <begin position="1"/>
        <end position="176"/>
    </location>
</feature>
<evidence type="ECO:0000259" key="14">
    <source>
        <dbReference type="PROSITE" id="PS50016"/>
    </source>
</evidence>
<feature type="region of interest" description="Disordered" evidence="12">
    <location>
        <begin position="243"/>
        <end position="281"/>
    </location>
</feature>
<keyword evidence="17" id="KW-1185">Reference proteome</keyword>
<dbReference type="InterPro" id="IPR028941">
    <property type="entry name" value="WHIM2_dom"/>
</dbReference>
<dbReference type="CDD" id="cd04369">
    <property type="entry name" value="Bromodomain"/>
    <property type="match status" value="1"/>
</dbReference>
<dbReference type="GO" id="GO:0045740">
    <property type="term" value="P:positive regulation of DNA replication"/>
    <property type="evidence" value="ECO:0007669"/>
    <property type="project" value="TreeGrafter"/>
</dbReference>
<evidence type="ECO:0000256" key="5">
    <source>
        <dbReference type="ARBA" id="ARBA00023015"/>
    </source>
</evidence>
<dbReference type="GO" id="GO:0008623">
    <property type="term" value="C:CHRAC"/>
    <property type="evidence" value="ECO:0007669"/>
    <property type="project" value="TreeGrafter"/>
</dbReference>
<dbReference type="SMART" id="SM00297">
    <property type="entry name" value="BROMO"/>
    <property type="match status" value="2"/>
</dbReference>
<dbReference type="InterPro" id="IPR028942">
    <property type="entry name" value="WHIM1_dom"/>
</dbReference>
<evidence type="ECO:0000256" key="8">
    <source>
        <dbReference type="ARBA" id="ARBA00023242"/>
    </source>
</evidence>
<feature type="domain" description="PHD-type" evidence="14">
    <location>
        <begin position="1177"/>
        <end position="1227"/>
    </location>
</feature>
<dbReference type="Pfam" id="PF15612">
    <property type="entry name" value="WHIM1"/>
    <property type="match status" value="1"/>
</dbReference>
<dbReference type="SUPFAM" id="SSF57903">
    <property type="entry name" value="FYVE/PHD zinc finger"/>
    <property type="match status" value="4"/>
</dbReference>
<dbReference type="Proteomes" id="UP000192247">
    <property type="component" value="Unassembled WGS sequence"/>
</dbReference>
<keyword evidence="3 10" id="KW-0863">Zinc-finger</keyword>
<dbReference type="InterPro" id="IPR019787">
    <property type="entry name" value="Znf_PHD-finger"/>
</dbReference>
<feature type="compositionally biased region" description="Polar residues" evidence="12">
    <location>
        <begin position="22"/>
        <end position="31"/>
    </location>
</feature>
<dbReference type="InterPro" id="IPR001487">
    <property type="entry name" value="Bromodomain"/>
</dbReference>
<feature type="region of interest" description="Disordered" evidence="12">
    <location>
        <begin position="1604"/>
        <end position="1624"/>
    </location>
</feature>
<evidence type="ECO:0000256" key="9">
    <source>
        <dbReference type="PROSITE-ProRule" id="PRU00035"/>
    </source>
</evidence>
<feature type="compositionally biased region" description="Polar residues" evidence="12">
    <location>
        <begin position="80"/>
        <end position="100"/>
    </location>
</feature>
<name>A0A1V9XRE0_9ACAR</name>
<feature type="coiled-coil region" evidence="11">
    <location>
        <begin position="461"/>
        <end position="499"/>
    </location>
</feature>
<feature type="coiled-coil region" evidence="11">
    <location>
        <begin position="726"/>
        <end position="753"/>
    </location>
</feature>
<organism evidence="16 17">
    <name type="scientific">Tropilaelaps mercedesae</name>
    <dbReference type="NCBI Taxonomy" id="418985"/>
    <lineage>
        <taxon>Eukaryota</taxon>
        <taxon>Metazoa</taxon>
        <taxon>Ecdysozoa</taxon>
        <taxon>Arthropoda</taxon>
        <taxon>Chelicerata</taxon>
        <taxon>Arachnida</taxon>
        <taxon>Acari</taxon>
        <taxon>Parasitiformes</taxon>
        <taxon>Mesostigmata</taxon>
        <taxon>Gamasina</taxon>
        <taxon>Dermanyssoidea</taxon>
        <taxon>Laelapidae</taxon>
        <taxon>Tropilaelaps</taxon>
    </lineage>
</organism>
<evidence type="ECO:0000256" key="10">
    <source>
        <dbReference type="PROSITE-ProRule" id="PRU00146"/>
    </source>
</evidence>
<dbReference type="GO" id="GO:0008270">
    <property type="term" value="F:zinc ion binding"/>
    <property type="evidence" value="ECO:0007669"/>
    <property type="project" value="UniProtKB-KW"/>
</dbReference>
<dbReference type="GO" id="GO:0003677">
    <property type="term" value="F:DNA binding"/>
    <property type="evidence" value="ECO:0007669"/>
    <property type="project" value="TreeGrafter"/>
</dbReference>
<feature type="region of interest" description="Disordered" evidence="12">
    <location>
        <begin position="909"/>
        <end position="935"/>
    </location>
</feature>
<feature type="region of interest" description="Disordered" evidence="12">
    <location>
        <begin position="870"/>
        <end position="896"/>
    </location>
</feature>
<dbReference type="Pfam" id="PF00439">
    <property type="entry name" value="Bromodomain"/>
    <property type="match status" value="2"/>
</dbReference>
<dbReference type="OrthoDB" id="6514059at2759"/>
<dbReference type="Pfam" id="PF15613">
    <property type="entry name" value="WSD"/>
    <property type="match status" value="1"/>
</dbReference>
<evidence type="ECO:0000256" key="7">
    <source>
        <dbReference type="ARBA" id="ARBA00023163"/>
    </source>
</evidence>
<dbReference type="InParanoid" id="A0A1V9XRE0"/>
<dbReference type="PANTHER" id="PTHR46510:SF1">
    <property type="entry name" value="BROMODOMAIN ADJACENT TO ZINC FINGER DOMAIN PROTEIN 1A"/>
    <property type="match status" value="1"/>
</dbReference>
<proteinExistence type="predicted"/>
<dbReference type="PRINTS" id="PR00503">
    <property type="entry name" value="BROMODOMAIN"/>
</dbReference>
<dbReference type="Gene3D" id="3.30.40.10">
    <property type="entry name" value="Zinc/RING finger domain, C3HC4 (zinc finger)"/>
    <property type="match status" value="4"/>
</dbReference>
<dbReference type="PROSITE" id="PS00633">
    <property type="entry name" value="BROMODOMAIN_1"/>
    <property type="match status" value="2"/>
</dbReference>
<dbReference type="PROSITE" id="PS50014">
    <property type="entry name" value="BROMODOMAIN_2"/>
    <property type="match status" value="2"/>
</dbReference>
<dbReference type="InterPro" id="IPR001965">
    <property type="entry name" value="Znf_PHD"/>
</dbReference>
<dbReference type="GO" id="GO:0006338">
    <property type="term" value="P:chromatin remodeling"/>
    <property type="evidence" value="ECO:0007669"/>
    <property type="project" value="InterPro"/>
</dbReference>
<dbReference type="GO" id="GO:0031445">
    <property type="term" value="P:regulation of heterochromatin formation"/>
    <property type="evidence" value="ECO:0007669"/>
    <property type="project" value="TreeGrafter"/>
</dbReference>
<dbReference type="SMART" id="SM00571">
    <property type="entry name" value="DDT"/>
    <property type="match status" value="1"/>
</dbReference>
<evidence type="ECO:0000256" key="6">
    <source>
        <dbReference type="ARBA" id="ARBA00023117"/>
    </source>
</evidence>
<dbReference type="Pfam" id="PF00628">
    <property type="entry name" value="PHD"/>
    <property type="match status" value="2"/>
</dbReference>
<accession>A0A1V9XRE0</accession>
<feature type="compositionally biased region" description="Basic and acidic residues" evidence="12">
    <location>
        <begin position="264"/>
        <end position="281"/>
    </location>
</feature>
<feature type="region of interest" description="Disordered" evidence="12">
    <location>
        <begin position="753"/>
        <end position="787"/>
    </location>
</feature>
<protein>
    <submittedName>
        <fullName evidence="16">Bromodomain adjacent to zinc finger domain protein 1A-like</fullName>
    </submittedName>
</protein>
<feature type="domain" description="DDT" evidence="15">
    <location>
        <begin position="520"/>
        <end position="585"/>
    </location>
</feature>
<keyword evidence="8" id="KW-0539">Nucleus</keyword>
<evidence type="ECO:0000313" key="17">
    <source>
        <dbReference type="Proteomes" id="UP000192247"/>
    </source>
</evidence>
<dbReference type="InterPro" id="IPR018501">
    <property type="entry name" value="DDT_dom"/>
</dbReference>
<dbReference type="FunCoup" id="A0A1V9XRE0">
    <property type="interactions" value="986"/>
</dbReference>
<keyword evidence="11" id="KW-0175">Coiled coil</keyword>
<dbReference type="CDD" id="cd15544">
    <property type="entry name" value="PHD_BAZ1A_like"/>
    <property type="match status" value="1"/>
</dbReference>
<evidence type="ECO:0000256" key="3">
    <source>
        <dbReference type="ARBA" id="ARBA00022771"/>
    </source>
</evidence>
<dbReference type="PROSITE" id="PS01359">
    <property type="entry name" value="ZF_PHD_1"/>
    <property type="match status" value="2"/>
</dbReference>
<dbReference type="InterPro" id="IPR036427">
    <property type="entry name" value="Bromodomain-like_sf"/>
</dbReference>
<feature type="compositionally biased region" description="Basic and acidic residues" evidence="12">
    <location>
        <begin position="310"/>
        <end position="335"/>
    </location>
</feature>
<reference evidence="16 17" key="1">
    <citation type="journal article" date="2017" name="Gigascience">
        <title>Draft genome of the honey bee ectoparasitic mite, Tropilaelaps mercedesae, is shaped by the parasitic life history.</title>
        <authorList>
            <person name="Dong X."/>
            <person name="Armstrong S.D."/>
            <person name="Xia D."/>
            <person name="Makepeace B.L."/>
            <person name="Darby A.C."/>
            <person name="Kadowaki T."/>
        </authorList>
    </citation>
    <scope>NUCLEOTIDE SEQUENCE [LARGE SCALE GENOMIC DNA]</scope>
    <source>
        <strain evidence="16">Wuxi-XJTLU</strain>
    </source>
</reference>
<comment type="subcellular location">
    <subcellularLocation>
        <location evidence="1">Nucleus</location>
    </subcellularLocation>
</comment>
<dbReference type="PANTHER" id="PTHR46510">
    <property type="entry name" value="BROMODOMAIN ADJACENT TO ZINC FINGER DOMAIN PROTEIN 1A"/>
    <property type="match status" value="1"/>
</dbReference>
<feature type="compositionally biased region" description="Polar residues" evidence="12">
    <location>
        <begin position="909"/>
        <end position="921"/>
    </location>
</feature>
<dbReference type="SUPFAM" id="SSF47370">
    <property type="entry name" value="Bromodomain"/>
    <property type="match status" value="2"/>
</dbReference>
<feature type="compositionally biased region" description="Polar residues" evidence="12">
    <location>
        <begin position="756"/>
        <end position="770"/>
    </location>
</feature>
<dbReference type="InterPro" id="IPR013083">
    <property type="entry name" value="Znf_RING/FYVE/PHD"/>
</dbReference>